<keyword evidence="4" id="KW-1133">Transmembrane helix</keyword>
<dbReference type="GO" id="GO:0008375">
    <property type="term" value="F:acetylglucosaminyltransferase activity"/>
    <property type="evidence" value="ECO:0007669"/>
    <property type="project" value="UniProtKB-ARBA"/>
</dbReference>
<dbReference type="EMBL" id="JBJQND010000017">
    <property type="protein sequence ID" value="KAL3841884.1"/>
    <property type="molecule type" value="Genomic_DNA"/>
</dbReference>
<keyword evidence="3" id="KW-0808">Transferase</keyword>
<feature type="transmembrane region" description="Helical" evidence="4">
    <location>
        <begin position="6"/>
        <end position="26"/>
    </location>
</feature>
<dbReference type="Pfam" id="PF04666">
    <property type="entry name" value="MGAT4_cons"/>
    <property type="match status" value="1"/>
</dbReference>
<keyword evidence="4" id="KW-0472">Membrane</keyword>
<evidence type="ECO:0000256" key="2">
    <source>
        <dbReference type="ARBA" id="ARBA00022676"/>
    </source>
</evidence>
<sequence>MRFKRLHVYVISLIITGCIVINVVIIDKHTDGTEMEKDRVATLYDRKGHHLRQIRLLQERETTVGPESDQPPHGVQQNKISDTLVRNEKPSIEHRIDVIPEQALLRGKLRKLKSYLTIGIPSVKRQGDMVYLYDTVNSLLRASSDAEKNDFVIVIYLAQQDQEWIQEVLLKIDELFPTEIESGVIQVISSSAKIYYDFTYLIRTFNDSAERVHWRTKQNLDYAFLFKYCENLSTYYINIEDDVIPAKGFFNSIKSFIGRQSVDWFCLDFSSIGFIGKLFHSSDLDLISHYLILFSYFQPADNLIDYMKKITTQFKDIRHKPSLFQHRGVVSSLRDKKQLIIDKSFKDQIAVSQKKYVIENPKASIETDMIAYDHYVPNSPYLVGNDLFWAYNITKGNYYKIIFEKPVNLTKIYINTGHEKKPHDILHHGEVKIGTSDLKCNRTESVADFHEKFTLDESIPNNITCLVIEVKEDQKEWLIIREIALFH</sequence>
<evidence type="ECO:0000313" key="8">
    <source>
        <dbReference type="EMBL" id="KAL3842446.1"/>
    </source>
</evidence>
<evidence type="ECO:0008006" key="10">
    <source>
        <dbReference type="Google" id="ProtNLM"/>
    </source>
</evidence>
<dbReference type="AlphaFoldDB" id="A0ABD3U089"/>
<evidence type="ECO:0000256" key="1">
    <source>
        <dbReference type="ARBA" id="ARBA00004922"/>
    </source>
</evidence>
<evidence type="ECO:0000259" key="5">
    <source>
        <dbReference type="Pfam" id="PF04666"/>
    </source>
</evidence>
<keyword evidence="2" id="KW-0328">Glycosyltransferase</keyword>
<evidence type="ECO:0000313" key="9">
    <source>
        <dbReference type="Proteomes" id="UP001634394"/>
    </source>
</evidence>
<gene>
    <name evidence="7" type="ORF">ACJMK2_019978</name>
    <name evidence="8" type="ORF">ACJMK2_020462</name>
</gene>
<accession>A0ABD3U089</accession>
<evidence type="ECO:0000259" key="6">
    <source>
        <dbReference type="Pfam" id="PF23524"/>
    </source>
</evidence>
<evidence type="ECO:0000256" key="3">
    <source>
        <dbReference type="ARBA" id="ARBA00022679"/>
    </source>
</evidence>
<dbReference type="EMBL" id="JBJQND010000017">
    <property type="protein sequence ID" value="KAL3842448.1"/>
    <property type="molecule type" value="Genomic_DNA"/>
</dbReference>
<comment type="caution">
    <text evidence="7">The sequence shown here is derived from an EMBL/GenBank/DDBJ whole genome shotgun (WGS) entry which is preliminary data.</text>
</comment>
<protein>
    <recommendedName>
        <fullName evidence="10">Alpha-1,3-mannosyl-glycoprotein 4-beta-N-acetylglucosaminyltransferase C</fullName>
    </recommendedName>
</protein>
<dbReference type="InterPro" id="IPR057279">
    <property type="entry name" value="MGAT4"/>
</dbReference>
<organism evidence="7 9">
    <name type="scientific">Sinanodonta woodiana</name>
    <name type="common">Chinese pond mussel</name>
    <name type="synonym">Anodonta woodiana</name>
    <dbReference type="NCBI Taxonomy" id="1069815"/>
    <lineage>
        <taxon>Eukaryota</taxon>
        <taxon>Metazoa</taxon>
        <taxon>Spiralia</taxon>
        <taxon>Lophotrochozoa</taxon>
        <taxon>Mollusca</taxon>
        <taxon>Bivalvia</taxon>
        <taxon>Autobranchia</taxon>
        <taxon>Heteroconchia</taxon>
        <taxon>Palaeoheterodonta</taxon>
        <taxon>Unionida</taxon>
        <taxon>Unionoidea</taxon>
        <taxon>Unionidae</taxon>
        <taxon>Unioninae</taxon>
        <taxon>Sinanodonta</taxon>
    </lineage>
</organism>
<dbReference type="Proteomes" id="UP001634394">
    <property type="component" value="Unassembled WGS sequence"/>
</dbReference>
<reference evidence="7 9" key="1">
    <citation type="submission" date="2024-11" db="EMBL/GenBank/DDBJ databases">
        <title>Chromosome-level genome assembly of the freshwater bivalve Anodonta woodiana.</title>
        <authorList>
            <person name="Chen X."/>
        </authorList>
    </citation>
    <scope>NUCLEOTIDE SEQUENCE [LARGE SCALE GENOMIC DNA]</scope>
    <source>
        <strain evidence="7">MN2024</strain>
        <tissue evidence="7">Gills</tissue>
    </source>
</reference>
<dbReference type="EMBL" id="JBJQND010000017">
    <property type="protein sequence ID" value="KAL3841885.1"/>
    <property type="molecule type" value="Genomic_DNA"/>
</dbReference>
<feature type="domain" description="MGAT4 conserved region" evidence="5">
    <location>
        <begin position="103"/>
        <end position="345"/>
    </location>
</feature>
<dbReference type="InterPro" id="IPR006759">
    <property type="entry name" value="Glyco_transf_54"/>
</dbReference>
<comment type="pathway">
    <text evidence="1">Protein modification; protein glycosylation.</text>
</comment>
<dbReference type="InterPro" id="IPR056576">
    <property type="entry name" value="MGAT4_A/B/C_C"/>
</dbReference>
<dbReference type="EMBL" id="JBJQND010000017">
    <property type="protein sequence ID" value="KAL3842446.1"/>
    <property type="molecule type" value="Genomic_DNA"/>
</dbReference>
<evidence type="ECO:0000256" key="4">
    <source>
        <dbReference type="SAM" id="Phobius"/>
    </source>
</evidence>
<name>A0ABD3U089_SINWO</name>
<dbReference type="Pfam" id="PF23524">
    <property type="entry name" value="MGAT4A_C"/>
    <property type="match status" value="1"/>
</dbReference>
<proteinExistence type="predicted"/>
<dbReference type="EMBL" id="JBJQND010000017">
    <property type="protein sequence ID" value="KAL3841886.1"/>
    <property type="molecule type" value="Genomic_DNA"/>
</dbReference>
<dbReference type="PROSITE" id="PS51257">
    <property type="entry name" value="PROKAR_LIPOPROTEIN"/>
    <property type="match status" value="1"/>
</dbReference>
<dbReference type="PANTHER" id="PTHR12062:SF0">
    <property type="entry name" value="ALPHA-1,3-MANNOSYL-GLYCOPROTEIN 4-BETA-N-ACETYLGLUCOSAMINYLTRANSFERASE B"/>
    <property type="match status" value="1"/>
</dbReference>
<feature type="domain" description="MGAT4 A/B/C C-terminal" evidence="6">
    <location>
        <begin position="363"/>
        <end position="482"/>
    </location>
</feature>
<dbReference type="PANTHER" id="PTHR12062">
    <property type="entry name" value="N-ACETYLGLUCOSAMINYLTRANSFERASE VI"/>
    <property type="match status" value="1"/>
</dbReference>
<keyword evidence="9" id="KW-1185">Reference proteome</keyword>
<keyword evidence="4" id="KW-0812">Transmembrane</keyword>
<evidence type="ECO:0000313" key="7">
    <source>
        <dbReference type="EMBL" id="KAL3841885.1"/>
    </source>
</evidence>
<dbReference type="EMBL" id="JBJQND010000017">
    <property type="protein sequence ID" value="KAL3842447.1"/>
    <property type="molecule type" value="Genomic_DNA"/>
</dbReference>